<dbReference type="EMBL" id="JAPCWZ010000007">
    <property type="protein sequence ID" value="KAK8856070.1"/>
    <property type="molecule type" value="Genomic_DNA"/>
</dbReference>
<dbReference type="Proteomes" id="UP001390339">
    <property type="component" value="Unassembled WGS sequence"/>
</dbReference>
<accession>A0ABR2I251</accession>
<evidence type="ECO:0000313" key="5">
    <source>
        <dbReference type="Proteomes" id="UP001390339"/>
    </source>
</evidence>
<proteinExistence type="inferred from homology"/>
<gene>
    <name evidence="4" type="ORF">PGQ11_011982</name>
</gene>
<dbReference type="Pfam" id="PF00293">
    <property type="entry name" value="NUDIX"/>
    <property type="match status" value="1"/>
</dbReference>
<dbReference type="PANTHER" id="PTHR16099">
    <property type="entry name" value="8-OXO-DGTP DIPHOSPHATES NUDT15"/>
    <property type="match status" value="1"/>
</dbReference>
<dbReference type="InterPro" id="IPR015797">
    <property type="entry name" value="NUDIX_hydrolase-like_dom_sf"/>
</dbReference>
<sequence>MSDQPTQQAPHPRVGVAAIVRNEKGEVILGRRLGSHGSGSWALPGGHLEYGETYFACAERETLEETGLEVKALKLLTVTNDIFNDLGKHYITLFVMCERSDKLKEPQVLEQEKCESWHWIHWDELKSWVAHQQDTSGPFSDKKLFLPMIHLIQQVPEI</sequence>
<feature type="domain" description="Nudix hydrolase" evidence="3">
    <location>
        <begin position="11"/>
        <end position="145"/>
    </location>
</feature>
<dbReference type="PANTHER" id="PTHR16099:SF5">
    <property type="entry name" value="NUCLEOTIDE TRIPHOSPHATE DIPHOSPHATASE NUDT15"/>
    <property type="match status" value="1"/>
</dbReference>
<evidence type="ECO:0000256" key="1">
    <source>
        <dbReference type="ARBA" id="ARBA00022801"/>
    </source>
</evidence>
<dbReference type="InterPro" id="IPR020476">
    <property type="entry name" value="Nudix_hydrolase"/>
</dbReference>
<keyword evidence="1 2" id="KW-0378">Hydrolase</keyword>
<evidence type="ECO:0000313" key="4">
    <source>
        <dbReference type="EMBL" id="KAK8856070.1"/>
    </source>
</evidence>
<comment type="caution">
    <text evidence="4">The sequence shown here is derived from an EMBL/GenBank/DDBJ whole genome shotgun (WGS) entry which is preliminary data.</text>
</comment>
<dbReference type="PROSITE" id="PS00893">
    <property type="entry name" value="NUDIX_BOX"/>
    <property type="match status" value="1"/>
</dbReference>
<keyword evidence="5" id="KW-1185">Reference proteome</keyword>
<dbReference type="InterPro" id="IPR000086">
    <property type="entry name" value="NUDIX_hydrolase_dom"/>
</dbReference>
<dbReference type="Gene3D" id="3.90.79.10">
    <property type="entry name" value="Nucleoside Triphosphate Pyrophosphohydrolase"/>
    <property type="match status" value="1"/>
</dbReference>
<reference evidence="4 5" key="1">
    <citation type="journal article" date="2024" name="IMA Fungus">
        <title>Apiospora arundinis, a panoply of carbohydrate-active enzymes and secondary metabolites.</title>
        <authorList>
            <person name="Sorensen T."/>
            <person name="Petersen C."/>
            <person name="Muurmann A.T."/>
            <person name="Christiansen J.V."/>
            <person name="Brundto M.L."/>
            <person name="Overgaard C.K."/>
            <person name="Boysen A.T."/>
            <person name="Wollenberg R.D."/>
            <person name="Larsen T.O."/>
            <person name="Sorensen J.L."/>
            <person name="Nielsen K.L."/>
            <person name="Sondergaard T.E."/>
        </authorList>
    </citation>
    <scope>NUCLEOTIDE SEQUENCE [LARGE SCALE GENOMIC DNA]</scope>
    <source>
        <strain evidence="4 5">AAU 773</strain>
    </source>
</reference>
<dbReference type="SUPFAM" id="SSF55811">
    <property type="entry name" value="Nudix"/>
    <property type="match status" value="1"/>
</dbReference>
<organism evidence="4 5">
    <name type="scientific">Apiospora arundinis</name>
    <dbReference type="NCBI Taxonomy" id="335852"/>
    <lineage>
        <taxon>Eukaryota</taxon>
        <taxon>Fungi</taxon>
        <taxon>Dikarya</taxon>
        <taxon>Ascomycota</taxon>
        <taxon>Pezizomycotina</taxon>
        <taxon>Sordariomycetes</taxon>
        <taxon>Xylariomycetidae</taxon>
        <taxon>Amphisphaeriales</taxon>
        <taxon>Apiosporaceae</taxon>
        <taxon>Apiospora</taxon>
    </lineage>
</organism>
<protein>
    <submittedName>
        <fullName evidence="4">NUDIX hydrolase domain-like protein</fullName>
    </submittedName>
</protein>
<evidence type="ECO:0000259" key="3">
    <source>
        <dbReference type="PROSITE" id="PS51462"/>
    </source>
</evidence>
<comment type="similarity">
    <text evidence="2">Belongs to the Nudix hydrolase family.</text>
</comment>
<dbReference type="InterPro" id="IPR020084">
    <property type="entry name" value="NUDIX_hydrolase_CS"/>
</dbReference>
<name>A0ABR2I251_9PEZI</name>
<evidence type="ECO:0000256" key="2">
    <source>
        <dbReference type="RuleBase" id="RU003476"/>
    </source>
</evidence>
<dbReference type="PROSITE" id="PS51462">
    <property type="entry name" value="NUDIX"/>
    <property type="match status" value="1"/>
</dbReference>
<dbReference type="CDD" id="cd04678">
    <property type="entry name" value="NUDIX_MTH2_Nudt15"/>
    <property type="match status" value="1"/>
</dbReference>
<dbReference type="PRINTS" id="PR00502">
    <property type="entry name" value="NUDIXFAMILY"/>
</dbReference>